<evidence type="ECO:0000313" key="1">
    <source>
        <dbReference type="EMBL" id="KAJ1364868.1"/>
    </source>
</evidence>
<reference evidence="1" key="1">
    <citation type="submission" date="2021-06" db="EMBL/GenBank/DDBJ databases">
        <title>Parelaphostrongylus tenuis whole genome reference sequence.</title>
        <authorList>
            <person name="Garwood T.J."/>
            <person name="Larsen P.A."/>
            <person name="Fountain-Jones N.M."/>
            <person name="Garbe J.R."/>
            <person name="Macchietto M.G."/>
            <person name="Kania S.A."/>
            <person name="Gerhold R.W."/>
            <person name="Richards J.E."/>
            <person name="Wolf T.M."/>
        </authorList>
    </citation>
    <scope>NUCLEOTIDE SEQUENCE</scope>
    <source>
        <strain evidence="1">MNPRO001-30</strain>
        <tissue evidence="1">Meninges</tissue>
    </source>
</reference>
<gene>
    <name evidence="1" type="ORF">KIN20_025056</name>
</gene>
<dbReference type="EMBL" id="JAHQIW010005084">
    <property type="protein sequence ID" value="KAJ1364868.1"/>
    <property type="molecule type" value="Genomic_DNA"/>
</dbReference>
<organism evidence="1 2">
    <name type="scientific">Parelaphostrongylus tenuis</name>
    <name type="common">Meningeal worm</name>
    <dbReference type="NCBI Taxonomy" id="148309"/>
    <lineage>
        <taxon>Eukaryota</taxon>
        <taxon>Metazoa</taxon>
        <taxon>Ecdysozoa</taxon>
        <taxon>Nematoda</taxon>
        <taxon>Chromadorea</taxon>
        <taxon>Rhabditida</taxon>
        <taxon>Rhabditina</taxon>
        <taxon>Rhabditomorpha</taxon>
        <taxon>Strongyloidea</taxon>
        <taxon>Metastrongylidae</taxon>
        <taxon>Parelaphostrongylus</taxon>
    </lineage>
</organism>
<evidence type="ECO:0000313" key="2">
    <source>
        <dbReference type="Proteomes" id="UP001196413"/>
    </source>
</evidence>
<sequence length="120" mass="13427">MMFRARVSDIATSEAGARGFVTRLVMQTVFDVLELQARSALLPDAIILTILDQLNVAINYEPLNCQKVVFDVTMMINHEHYHCELVRTMWQSVLNRAIRMLASGPFGSHFLSATATVDGN</sequence>
<dbReference type="Proteomes" id="UP001196413">
    <property type="component" value="Unassembled WGS sequence"/>
</dbReference>
<keyword evidence="2" id="KW-1185">Reference proteome</keyword>
<accession>A0AAD5MXX3</accession>
<protein>
    <submittedName>
        <fullName evidence="1">Uncharacterized protein</fullName>
    </submittedName>
</protein>
<name>A0AAD5MXX3_PARTN</name>
<dbReference type="AlphaFoldDB" id="A0AAD5MXX3"/>
<comment type="caution">
    <text evidence="1">The sequence shown here is derived from an EMBL/GenBank/DDBJ whole genome shotgun (WGS) entry which is preliminary data.</text>
</comment>
<proteinExistence type="predicted"/>